<evidence type="ECO:0000313" key="2">
    <source>
        <dbReference type="Proteomes" id="UP000023541"/>
    </source>
</evidence>
<name>A0A023BUN8_9FLAO</name>
<comment type="caution">
    <text evidence="1">The sequence shown here is derived from an EMBL/GenBank/DDBJ whole genome shotgun (WGS) entry which is preliminary data.</text>
</comment>
<evidence type="ECO:0000313" key="1">
    <source>
        <dbReference type="EMBL" id="EZH73654.1"/>
    </source>
</evidence>
<proteinExistence type="predicted"/>
<gene>
    <name evidence="1" type="ORF">ATO12_17105</name>
</gene>
<dbReference type="AlphaFoldDB" id="A0A023BUN8"/>
<keyword evidence="2" id="KW-1185">Reference proteome</keyword>
<dbReference type="EMBL" id="AQRA01000005">
    <property type="protein sequence ID" value="EZH73654.1"/>
    <property type="molecule type" value="Genomic_DNA"/>
</dbReference>
<organism evidence="1 2">
    <name type="scientific">Aquimarina atlantica</name>
    <dbReference type="NCBI Taxonomy" id="1317122"/>
    <lineage>
        <taxon>Bacteria</taxon>
        <taxon>Pseudomonadati</taxon>
        <taxon>Bacteroidota</taxon>
        <taxon>Flavobacteriia</taxon>
        <taxon>Flavobacteriales</taxon>
        <taxon>Flavobacteriaceae</taxon>
        <taxon>Aquimarina</taxon>
    </lineage>
</organism>
<reference evidence="1 2" key="1">
    <citation type="submission" date="2014-04" db="EMBL/GenBank/DDBJ databases">
        <title>Aquimarina sp. 22II-S11-z7 Genome Sequencing.</title>
        <authorList>
            <person name="Lai Q."/>
        </authorList>
    </citation>
    <scope>NUCLEOTIDE SEQUENCE [LARGE SCALE GENOMIC DNA]</scope>
    <source>
        <strain evidence="1 2">22II-S11-z7</strain>
    </source>
</reference>
<sequence length="84" mass="9984">MEELILQNGLYTLDSNFLFHKSYNSYYIEKEYGYCVFHMISDSEDVDFSILDKKGNVITHIPWINKIVTRDNWEDFIGRNATSH</sequence>
<dbReference type="Proteomes" id="UP000023541">
    <property type="component" value="Unassembled WGS sequence"/>
</dbReference>
<dbReference type="STRING" id="1317122.ATO12_17105"/>
<accession>A0A023BUN8</accession>
<protein>
    <submittedName>
        <fullName evidence="1">Uncharacterized protein</fullName>
    </submittedName>
</protein>
<dbReference type="RefSeq" id="WP_034242394.1">
    <property type="nucleotide sequence ID" value="NZ_AQRA01000005.1"/>
</dbReference>